<dbReference type="InterPro" id="IPR024364">
    <property type="entry name" value="Baseplate_phage_T4-like"/>
</dbReference>
<keyword evidence="2" id="KW-1185">Reference proteome</keyword>
<organism evidence="1 2">
    <name type="scientific">Aeromonas phage Ah1</name>
    <dbReference type="NCBI Taxonomy" id="2053701"/>
    <lineage>
        <taxon>Viruses</taxon>
        <taxon>Duplodnaviria</taxon>
        <taxon>Heunggongvirae</taxon>
        <taxon>Uroviricota</taxon>
        <taxon>Caudoviricetes</taxon>
        <taxon>Pantevenvirales</taxon>
        <taxon>Straboviridae</taxon>
        <taxon>Cinqassovirus</taxon>
        <taxon>Cinqassovirus ah1</taxon>
    </lineage>
</organism>
<dbReference type="Pfam" id="PF12322">
    <property type="entry name" value="T4_baseplate"/>
    <property type="match status" value="1"/>
</dbReference>
<sequence>MAKFTRDMLLEAVQQSSVKLSSGKKVRVRAFLVKEYKILMLAHESGSPMEDAMIQILKNCVIDTSGIDLETLPIFDIETIYLAVWKLSKGTSVVPVSFICQNMIDALDEEGNPVMIGDEPAKRQCSTQIKVNADLRRAKLSRVPESMIKINDKLSIKMRYPTVYESEFFDVEKESDLFDITMRCVQEVHLNGDVMKVGEDIQHEELIELLDYLDKDGYEKMAKFVNDIPQTTLDLAVKCPHCGHAEPVTLRGLSDFFD</sequence>
<evidence type="ECO:0000313" key="2">
    <source>
        <dbReference type="Proteomes" id="UP000240934"/>
    </source>
</evidence>
<evidence type="ECO:0000313" key="1">
    <source>
        <dbReference type="EMBL" id="AUE22721.1"/>
    </source>
</evidence>
<name>A0A2H4YEY0_9CAUD</name>
<proteinExistence type="predicted"/>
<protein>
    <submittedName>
        <fullName evidence="1">Baseplate hub subunit</fullName>
    </submittedName>
</protein>
<dbReference type="EMBL" id="MG250483">
    <property type="protein sequence ID" value="AUE22721.1"/>
    <property type="molecule type" value="Genomic_DNA"/>
</dbReference>
<reference evidence="1 2" key="1">
    <citation type="submission" date="2017-10" db="EMBL/GenBank/DDBJ databases">
        <title>Antibacterial composition for extension of chilled fish shelf life and decreasing of risk of food-borne infections, bacteriophage strains for its preparation.</title>
        <authorList>
            <person name="Zulkarneev E.R."/>
            <person name="Aleshkin A.V."/>
            <person name="Rubalsky O.V."/>
            <person name="Kiseleva I.A."/>
            <person name="Rubalskii E.O."/>
            <person name="Lebedev S.N."/>
        </authorList>
    </citation>
    <scope>NUCLEOTIDE SEQUENCE [LARGE SCALE GENOMIC DNA]</scope>
</reference>
<accession>A0A2H4YEY0</accession>
<dbReference type="Proteomes" id="UP000240934">
    <property type="component" value="Segment"/>
</dbReference>
<gene>
    <name evidence="1" type="ORF">Ah1_00203</name>
</gene>